<evidence type="ECO:0000256" key="1">
    <source>
        <dbReference type="SAM" id="MobiDB-lite"/>
    </source>
</evidence>
<dbReference type="PATRIC" id="fig|1122247.3.peg.3009"/>
<dbReference type="EMBL" id="AMRA01000090">
    <property type="protein sequence ID" value="EKF22858.1"/>
    <property type="molecule type" value="Genomic_DNA"/>
</dbReference>
<organism evidence="3 4">
    <name type="scientific">Mycolicibacterium hassiacum (strain DSM 44199 / CIP 105218 / JCM 12690 / 3849)</name>
    <name type="common">Mycobacterium hassiacum</name>
    <dbReference type="NCBI Taxonomy" id="1122247"/>
    <lineage>
        <taxon>Bacteria</taxon>
        <taxon>Bacillati</taxon>
        <taxon>Actinomycetota</taxon>
        <taxon>Actinomycetes</taxon>
        <taxon>Mycobacteriales</taxon>
        <taxon>Mycobacteriaceae</taxon>
        <taxon>Mycolicibacterium</taxon>
    </lineage>
</organism>
<dbReference type="eggNOG" id="ENOG5031E79">
    <property type="taxonomic scope" value="Bacteria"/>
</dbReference>
<feature type="transmembrane region" description="Helical" evidence="2">
    <location>
        <begin position="35"/>
        <end position="57"/>
    </location>
</feature>
<evidence type="ECO:0000256" key="2">
    <source>
        <dbReference type="SAM" id="Phobius"/>
    </source>
</evidence>
<proteinExistence type="predicted"/>
<dbReference type="RefSeq" id="WP_005629169.1">
    <property type="nucleotide sequence ID" value="NZ_AMRA01000090.1"/>
</dbReference>
<name>K5B805_MYCHD</name>
<feature type="region of interest" description="Disordered" evidence="1">
    <location>
        <begin position="1"/>
        <end position="23"/>
    </location>
</feature>
<keyword evidence="2" id="KW-1133">Transmembrane helix</keyword>
<accession>K5B805</accession>
<comment type="caution">
    <text evidence="3">The sequence shown here is derived from an EMBL/GenBank/DDBJ whole genome shotgun (WGS) entry which is preliminary data.</text>
</comment>
<protein>
    <submittedName>
        <fullName evidence="3">Uncharacterized protein</fullName>
    </submittedName>
</protein>
<dbReference type="STRING" id="1122247.GCA_000379865_03330"/>
<sequence>MTTLTTPPPVPSAPPPVGPAPALTTTQRTALRVTIIALAAVVVTAVVAALAALAVTISNFRVVTDSEALPPTIRSLVIDTGAVPAAVRIVTDPRAREPRVDLRMVNSTRAGSDPLTLNTDRAEARIAIDDEPTPFLRFSRAGEITVTLPEQVAARLSVTTRQQTGMVKTEARLDELIARVDDGAVLLGGSARRVEIDNVNGEVRTDDSIAVSEEFSAHTVNADIQVTFDSAPPSAVDVSSRRGDVVVTVPGPGPFLVNADTGNTDGSTVVRVPRTSDRGEAVSVINARTDNGDVVIDGR</sequence>
<dbReference type="AlphaFoldDB" id="K5B805"/>
<keyword evidence="4" id="KW-1185">Reference proteome</keyword>
<keyword evidence="2" id="KW-0472">Membrane</keyword>
<keyword evidence="2" id="KW-0812">Transmembrane</keyword>
<gene>
    <name evidence="3" type="ORF">C731_3139</name>
</gene>
<evidence type="ECO:0000313" key="3">
    <source>
        <dbReference type="EMBL" id="EKF22858.1"/>
    </source>
</evidence>
<feature type="compositionally biased region" description="Pro residues" evidence="1">
    <location>
        <begin position="1"/>
        <end position="19"/>
    </location>
</feature>
<dbReference type="Proteomes" id="UP000006265">
    <property type="component" value="Unassembled WGS sequence"/>
</dbReference>
<dbReference type="OrthoDB" id="4620851at2"/>
<evidence type="ECO:0000313" key="4">
    <source>
        <dbReference type="Proteomes" id="UP000006265"/>
    </source>
</evidence>
<reference evidence="3 4" key="1">
    <citation type="journal article" date="2012" name="J. Bacteriol.">
        <title>Genome sequence of Mycobacterium hassiacum DSM 44199, a rare source of heat-stable mycobacterial proteins.</title>
        <authorList>
            <person name="Tiago I."/>
            <person name="Maranha A."/>
            <person name="Mendes V."/>
            <person name="Alarico S."/>
            <person name="Moynihan P.J."/>
            <person name="Clarke A.J."/>
            <person name="Macedo-Ribeiro S."/>
            <person name="Pereira P.J."/>
            <person name="Empadinhas N."/>
        </authorList>
    </citation>
    <scope>NUCLEOTIDE SEQUENCE [LARGE SCALE GENOMIC DNA]</scope>
    <source>
        <strain evidence="4">DSM 44199 / CIP 105218 / JCM 12690 / 3849</strain>
    </source>
</reference>